<gene>
    <name evidence="1" type="ORF">OEIGOIKO_00110</name>
</gene>
<comment type="caution">
    <text evidence="1">The sequence shown here is derived from an EMBL/GenBank/DDBJ whole genome shotgun (WGS) entry which is preliminary data.</text>
</comment>
<reference evidence="1 2" key="1">
    <citation type="submission" date="2018-11" db="EMBL/GenBank/DDBJ databases">
        <title>Whole genome sequence of Streptomyces chrestomyceticus NBRC 13444(T).</title>
        <authorList>
            <person name="Komaki H."/>
            <person name="Tamura T."/>
        </authorList>
    </citation>
    <scope>NUCLEOTIDE SEQUENCE [LARGE SCALE GENOMIC DNA]</scope>
    <source>
        <strain evidence="1 2">NBRC 13444</strain>
    </source>
</reference>
<evidence type="ECO:0000313" key="2">
    <source>
        <dbReference type="Proteomes" id="UP000287830"/>
    </source>
</evidence>
<dbReference type="Proteomes" id="UP000287830">
    <property type="component" value="Unassembled WGS sequence"/>
</dbReference>
<dbReference type="AlphaFoldDB" id="A0A7U9KNA1"/>
<accession>A0A7U9KNA1</accession>
<dbReference type="GeneID" id="95619215"/>
<sequence length="121" mass="13636">MPTEDKPQTAKHWRDCTDVDDFLEQIRLRPGMWLPGGSLHHLQAVLTGYQVAVTVHSVDDPCDFWHGGAFSRWLGQRLGGTSPLGWASDIERTTPPGSTPVEEFFRLLDAYRRDTATDADR</sequence>
<protein>
    <submittedName>
        <fullName evidence="1">Uncharacterized protein</fullName>
    </submittedName>
</protein>
<dbReference type="EMBL" id="BHZC01000001">
    <property type="protein sequence ID" value="GCD32397.1"/>
    <property type="molecule type" value="Genomic_DNA"/>
</dbReference>
<dbReference type="RefSeq" id="WP_174856349.1">
    <property type="nucleotide sequence ID" value="NZ_BHZC01000001.1"/>
</dbReference>
<evidence type="ECO:0000313" key="1">
    <source>
        <dbReference type="EMBL" id="GCD32397.1"/>
    </source>
</evidence>
<organism evidence="1 2">
    <name type="scientific">Streptomyces chrestomyceticus JCM 4735</name>
    <dbReference type="NCBI Taxonomy" id="1306181"/>
    <lineage>
        <taxon>Bacteria</taxon>
        <taxon>Bacillati</taxon>
        <taxon>Actinomycetota</taxon>
        <taxon>Actinomycetes</taxon>
        <taxon>Kitasatosporales</taxon>
        <taxon>Streptomycetaceae</taxon>
        <taxon>Streptomyces</taxon>
    </lineage>
</organism>
<proteinExistence type="predicted"/>
<name>A0A7U9KNA1_9ACTN</name>